<dbReference type="OrthoDB" id="440160at2759"/>
<dbReference type="STRING" id="1965070.A0A3S3PXA3"/>
<dbReference type="Proteomes" id="UP000285301">
    <property type="component" value="Unassembled WGS sequence"/>
</dbReference>
<comment type="similarity">
    <text evidence="1">Belongs to the PIGL family.</text>
</comment>
<dbReference type="GO" id="GO:0000225">
    <property type="term" value="F:N-acetylglucosaminylphosphatidylinositol deacetylase activity"/>
    <property type="evidence" value="ECO:0007669"/>
    <property type="project" value="UniProtKB-EC"/>
</dbReference>
<dbReference type="UniPathway" id="UPA00196"/>
<dbReference type="Pfam" id="PF02585">
    <property type="entry name" value="PIG-L"/>
    <property type="match status" value="1"/>
</dbReference>
<dbReference type="GO" id="GO:0006506">
    <property type="term" value="P:GPI anchor biosynthetic process"/>
    <property type="evidence" value="ECO:0007669"/>
    <property type="project" value="UniProtKB-UniPathway"/>
</dbReference>
<evidence type="ECO:0000256" key="1">
    <source>
        <dbReference type="ARBA" id="ARBA00006066"/>
    </source>
</evidence>
<dbReference type="PANTHER" id="PTHR12993">
    <property type="entry name" value="N-ACETYLGLUCOSAMINYL-PHOSPHATIDYLINOSITOL DE-N-ACETYLASE-RELATED"/>
    <property type="match status" value="1"/>
</dbReference>
<comment type="caution">
    <text evidence="4">The sequence shown here is derived from an EMBL/GenBank/DDBJ whole genome shotgun (WGS) entry which is preliminary data.</text>
</comment>
<evidence type="ECO:0000313" key="5">
    <source>
        <dbReference type="Proteomes" id="UP000285301"/>
    </source>
</evidence>
<dbReference type="Gene3D" id="3.40.50.10320">
    <property type="entry name" value="LmbE-like"/>
    <property type="match status" value="1"/>
</dbReference>
<proteinExistence type="inferred from homology"/>
<dbReference type="AlphaFoldDB" id="A0A3S3PXA3"/>
<gene>
    <name evidence="3" type="ORF">B4U79_14313</name>
    <name evidence="4" type="ORF">B4U79_14471</name>
</gene>
<evidence type="ECO:0000256" key="2">
    <source>
        <dbReference type="ARBA" id="ARBA00012176"/>
    </source>
</evidence>
<dbReference type="EMBL" id="NCKU01002316">
    <property type="protein sequence ID" value="RWS09850.1"/>
    <property type="molecule type" value="Genomic_DNA"/>
</dbReference>
<evidence type="ECO:0000313" key="3">
    <source>
        <dbReference type="EMBL" id="RWS09850.1"/>
    </source>
</evidence>
<dbReference type="GO" id="GO:0005783">
    <property type="term" value="C:endoplasmic reticulum"/>
    <property type="evidence" value="ECO:0007669"/>
    <property type="project" value="TreeGrafter"/>
</dbReference>
<dbReference type="PANTHER" id="PTHR12993:SF11">
    <property type="entry name" value="N-ACETYLGLUCOSAMINYL-PHOSPHATIDYLINOSITOL DE-N-ACETYLASE"/>
    <property type="match status" value="1"/>
</dbReference>
<dbReference type="InterPro" id="IPR003737">
    <property type="entry name" value="GlcNAc_PI_deacetylase-related"/>
</dbReference>
<keyword evidence="5" id="KW-1185">Reference proteome</keyword>
<organism evidence="4 5">
    <name type="scientific">Dinothrombium tinctorium</name>
    <dbReference type="NCBI Taxonomy" id="1965070"/>
    <lineage>
        <taxon>Eukaryota</taxon>
        <taxon>Metazoa</taxon>
        <taxon>Ecdysozoa</taxon>
        <taxon>Arthropoda</taxon>
        <taxon>Chelicerata</taxon>
        <taxon>Arachnida</taxon>
        <taxon>Acari</taxon>
        <taxon>Acariformes</taxon>
        <taxon>Trombidiformes</taxon>
        <taxon>Prostigmata</taxon>
        <taxon>Anystina</taxon>
        <taxon>Parasitengona</taxon>
        <taxon>Trombidioidea</taxon>
        <taxon>Trombidiidae</taxon>
        <taxon>Dinothrombium</taxon>
    </lineage>
</organism>
<dbReference type="SUPFAM" id="SSF102588">
    <property type="entry name" value="LmbE-like"/>
    <property type="match status" value="1"/>
</dbReference>
<accession>A0A3S3PXA3</accession>
<reference evidence="4 5" key="1">
    <citation type="journal article" date="2018" name="Gigascience">
        <title>Genomes of trombidid mites reveal novel predicted allergens and laterally-transferred genes associated with secondary metabolism.</title>
        <authorList>
            <person name="Dong X."/>
            <person name="Chaisiri K."/>
            <person name="Xia D."/>
            <person name="Armstrong S.D."/>
            <person name="Fang Y."/>
            <person name="Donnelly M.J."/>
            <person name="Kadowaki T."/>
            <person name="McGarry J.W."/>
            <person name="Darby A.C."/>
            <person name="Makepeace B.L."/>
        </authorList>
    </citation>
    <scope>NUCLEOTIDE SEQUENCE [LARGE SCALE GENOMIC DNA]</scope>
    <source>
        <strain evidence="4">UoL-WK</strain>
    </source>
</reference>
<name>A0A3S3PXA3_9ACAR</name>
<sequence length="211" mass="24422">MFFGPSIVKLLSSDNSLFVLCLSVGNVHNLGSVRSNELIEALKCLGVTRDCIIQIDHRSLKDGLNESWDSTIVKQIVTKTIEEKRIETVITFDEYGITKHSNHVAAYNAVRELSEQNNCVQFLALNSVPLFRKFLSFLDIPFAFVSHYLTNTSSEYFFILSFIEYKHLLNALYKHRSQMVWFRILYSIFSRYMFINTLLTIKVEKLSRKSS</sequence>
<protein>
    <recommendedName>
        <fullName evidence="2">N-acetylglucosaminylphosphatidylinositol deacetylase</fullName>
        <ecNumber evidence="2">3.5.1.89</ecNumber>
    </recommendedName>
</protein>
<reference evidence="4" key="2">
    <citation type="submission" date="2018-11" db="EMBL/GenBank/DDBJ databases">
        <title>Trombidioid mite genomics.</title>
        <authorList>
            <person name="Dong X."/>
        </authorList>
    </citation>
    <scope>NUCLEOTIDE SEQUENCE</scope>
    <source>
        <strain evidence="4">UoL-WK</strain>
    </source>
</reference>
<dbReference type="GO" id="GO:0016020">
    <property type="term" value="C:membrane"/>
    <property type="evidence" value="ECO:0007669"/>
    <property type="project" value="GOC"/>
</dbReference>
<dbReference type="InterPro" id="IPR024078">
    <property type="entry name" value="LmbE-like_dom_sf"/>
</dbReference>
<evidence type="ECO:0000313" key="4">
    <source>
        <dbReference type="EMBL" id="RWS09859.1"/>
    </source>
</evidence>
<dbReference type="EMBL" id="NCKU01002313">
    <property type="protein sequence ID" value="RWS09859.1"/>
    <property type="molecule type" value="Genomic_DNA"/>
</dbReference>
<dbReference type="EC" id="3.5.1.89" evidence="2"/>